<keyword evidence="3" id="KW-1185">Reference proteome</keyword>
<dbReference type="AlphaFoldDB" id="A0A3L7JQ24"/>
<dbReference type="EMBL" id="RCVZ01000027">
    <property type="protein sequence ID" value="RLQ90652.1"/>
    <property type="molecule type" value="Genomic_DNA"/>
</dbReference>
<evidence type="ECO:0000259" key="1">
    <source>
        <dbReference type="Pfam" id="PF01521"/>
    </source>
</evidence>
<dbReference type="InterPro" id="IPR035903">
    <property type="entry name" value="HesB-like_dom_sf"/>
</dbReference>
<dbReference type="OrthoDB" id="2361087at2"/>
<comment type="caution">
    <text evidence="2">The sequence shown here is derived from an EMBL/GenBank/DDBJ whole genome shotgun (WGS) entry which is preliminary data.</text>
</comment>
<dbReference type="RefSeq" id="WP_121682734.1">
    <property type="nucleotide sequence ID" value="NZ_RCVZ01000027.1"/>
</dbReference>
<dbReference type="InterPro" id="IPR000361">
    <property type="entry name" value="ATAP_core_dom"/>
</dbReference>
<proteinExistence type="predicted"/>
<evidence type="ECO:0000313" key="2">
    <source>
        <dbReference type="EMBL" id="RLQ90652.1"/>
    </source>
</evidence>
<reference evidence="2 3" key="1">
    <citation type="submission" date="2018-10" db="EMBL/GenBank/DDBJ databases">
        <title>Falsibacillus sp. genome draft.</title>
        <authorList>
            <person name="Shi S."/>
        </authorList>
    </citation>
    <scope>NUCLEOTIDE SEQUENCE [LARGE SCALE GENOMIC DNA]</scope>
    <source>
        <strain evidence="2 3">GY 10110</strain>
    </source>
</reference>
<organism evidence="2 3">
    <name type="scientific">Falsibacillus albus</name>
    <dbReference type="NCBI Taxonomy" id="2478915"/>
    <lineage>
        <taxon>Bacteria</taxon>
        <taxon>Bacillati</taxon>
        <taxon>Bacillota</taxon>
        <taxon>Bacilli</taxon>
        <taxon>Bacillales</taxon>
        <taxon>Bacillaceae</taxon>
        <taxon>Falsibacillus</taxon>
    </lineage>
</organism>
<dbReference type="Pfam" id="PF01521">
    <property type="entry name" value="Fe-S_biosyn"/>
    <property type="match status" value="1"/>
</dbReference>
<dbReference type="Gene3D" id="2.60.300.12">
    <property type="entry name" value="HesB-like domain"/>
    <property type="match status" value="1"/>
</dbReference>
<accession>A0A3L7JQ24</accession>
<gene>
    <name evidence="2" type="ORF">D9X91_21615</name>
</gene>
<protein>
    <submittedName>
        <fullName evidence="2">Iron-sulfur cluster biosynthesis family protein</fullName>
    </submittedName>
</protein>
<evidence type="ECO:0000313" key="3">
    <source>
        <dbReference type="Proteomes" id="UP000276770"/>
    </source>
</evidence>
<feature type="domain" description="Core" evidence="1">
    <location>
        <begin position="1"/>
        <end position="105"/>
    </location>
</feature>
<dbReference type="Proteomes" id="UP000276770">
    <property type="component" value="Unassembled WGS sequence"/>
</dbReference>
<dbReference type="SUPFAM" id="SSF89360">
    <property type="entry name" value="HesB-like domain"/>
    <property type="match status" value="1"/>
</dbReference>
<sequence>MKITITEQAAAKIREKMNGSSKLLKLKYETEGCGCVMSGVPTLTAVGPDDLIESDDVLLDTNEMPIYVEKSKMIFLDDILKIDFSEASNTYQLKSPNQILNGRMAFTGKA</sequence>
<name>A0A3L7JQ24_9BACI</name>